<dbReference type="RefSeq" id="WP_218445837.1">
    <property type="nucleotide sequence ID" value="NZ_JAGSPA010000003.1"/>
</dbReference>
<evidence type="ECO:0000313" key="2">
    <source>
        <dbReference type="Proteomes" id="UP000722336"/>
    </source>
</evidence>
<dbReference type="EMBL" id="JAGSPA010000003">
    <property type="protein sequence ID" value="MBV7256996.1"/>
    <property type="molecule type" value="Genomic_DNA"/>
</dbReference>
<proteinExistence type="predicted"/>
<sequence>MNDLDDLLAEIVDETADTDAVEEPVASAATGTQALLRKRLTDRKMAISGKLGARIAAALADLMKRECGHALYGAVVSEERQLPMTPADALTSLIVETTSSEPALELNISQAAARRFVAAILGGTDDDLTALRPQGGIAFSQTDKVGTNRLAELTVKALNHVVPGSADRFRLKTVSEDDGAGWIPTPDDVVIDLKNDDFATEYCEISLTVAGPSLTLFGEKGKQRSRLPEQVAASRMETFAGMIRVRLACRVAEGELTVDQLDGIKPGDTFPIARLPLAVLTVGDAIVGNAVSGSQENKRAICIQGRDEISGGILT</sequence>
<keyword evidence="2" id="KW-1185">Reference proteome</keyword>
<gene>
    <name evidence="1" type="ORF">KCG44_09395</name>
</gene>
<reference evidence="1 2" key="1">
    <citation type="submission" date="2021-04" db="EMBL/GenBank/DDBJ databases">
        <authorList>
            <person name="Pira H."/>
            <person name="Risdian C."/>
            <person name="Wink J."/>
        </authorList>
    </citation>
    <scope>NUCLEOTIDE SEQUENCE [LARGE SCALE GENOMIC DNA]</scope>
    <source>
        <strain evidence="1 2">WHA3</strain>
    </source>
</reference>
<protein>
    <recommendedName>
        <fullName evidence="3">Flagellar motor switch protein FliN-like C-terminal domain-containing protein</fullName>
    </recommendedName>
</protein>
<accession>A0ABS6SGI3</accession>
<evidence type="ECO:0000313" key="1">
    <source>
        <dbReference type="EMBL" id="MBV7256996.1"/>
    </source>
</evidence>
<dbReference type="Proteomes" id="UP000722336">
    <property type="component" value="Unassembled WGS sequence"/>
</dbReference>
<comment type="caution">
    <text evidence="1">The sequence shown here is derived from an EMBL/GenBank/DDBJ whole genome shotgun (WGS) entry which is preliminary data.</text>
</comment>
<organism evidence="1 2">
    <name type="scientific">Pacificimonas pallii</name>
    <dbReference type="NCBI Taxonomy" id="2827236"/>
    <lineage>
        <taxon>Bacteria</taxon>
        <taxon>Pseudomonadati</taxon>
        <taxon>Pseudomonadota</taxon>
        <taxon>Alphaproteobacteria</taxon>
        <taxon>Sphingomonadales</taxon>
        <taxon>Sphingosinicellaceae</taxon>
        <taxon>Pacificimonas</taxon>
    </lineage>
</organism>
<evidence type="ECO:0008006" key="3">
    <source>
        <dbReference type="Google" id="ProtNLM"/>
    </source>
</evidence>
<name>A0ABS6SGI3_9SPHN</name>